<proteinExistence type="predicted"/>
<evidence type="ECO:0000313" key="1">
    <source>
        <dbReference type="Proteomes" id="UP000095286"/>
    </source>
</evidence>
<organism evidence="1 2">
    <name type="scientific">Rhabditophanes sp. KR3021</name>
    <dbReference type="NCBI Taxonomy" id="114890"/>
    <lineage>
        <taxon>Eukaryota</taxon>
        <taxon>Metazoa</taxon>
        <taxon>Ecdysozoa</taxon>
        <taxon>Nematoda</taxon>
        <taxon>Chromadorea</taxon>
        <taxon>Rhabditida</taxon>
        <taxon>Tylenchina</taxon>
        <taxon>Panagrolaimomorpha</taxon>
        <taxon>Strongyloidoidea</taxon>
        <taxon>Alloionematidae</taxon>
        <taxon>Rhabditophanes</taxon>
    </lineage>
</organism>
<name>A0AC35U5Z7_9BILA</name>
<accession>A0AC35U5Z7</accession>
<protein>
    <submittedName>
        <fullName evidence="2">Galectin</fullName>
    </submittedName>
</protein>
<evidence type="ECO:0000313" key="2">
    <source>
        <dbReference type="WBParaSite" id="RSKR_0000802050.1"/>
    </source>
</evidence>
<dbReference type="WBParaSite" id="RSKR_0000802050.1">
    <property type="protein sequence ID" value="RSKR_0000802050.1"/>
    <property type="gene ID" value="RSKR_0000802050"/>
</dbReference>
<reference evidence="2" key="1">
    <citation type="submission" date="2016-11" db="UniProtKB">
        <authorList>
            <consortium name="WormBaseParasite"/>
        </authorList>
    </citation>
    <scope>IDENTIFICATION</scope>
    <source>
        <strain evidence="2">KR3021</strain>
    </source>
</reference>
<dbReference type="Proteomes" id="UP000095286">
    <property type="component" value="Unplaced"/>
</dbReference>
<sequence length="138" mass="15968">MHHLYYYDAAPSSICVLDTKVRTMHSDYDSDIKMEFFTSSNRPEIILKFLKNQDDSYVIDSKPHIKCARFNHGANNVSLNGSKTLDVKLSMHRGFAELYVNKIKHGKFHVNCYDEIVGVKIDGGFWHPHCEILDKNYV</sequence>